<evidence type="ECO:0000313" key="2">
    <source>
        <dbReference type="Proteomes" id="UP001140172"/>
    </source>
</evidence>
<comment type="caution">
    <text evidence="1">The sequence shown here is derived from an EMBL/GenBank/DDBJ whole genome shotgun (WGS) entry which is preliminary data.</text>
</comment>
<keyword evidence="2" id="KW-1185">Reference proteome</keyword>
<dbReference type="AlphaFoldDB" id="A0A9W8HRS8"/>
<dbReference type="EMBL" id="JANBUM010000003">
    <property type="protein sequence ID" value="KAJ2788248.1"/>
    <property type="molecule type" value="Genomic_DNA"/>
</dbReference>
<accession>A0A9W8HRS8</accession>
<proteinExistence type="predicted"/>
<organism evidence="1 2">
    <name type="scientific">Coemansia interrupta</name>
    <dbReference type="NCBI Taxonomy" id="1126814"/>
    <lineage>
        <taxon>Eukaryota</taxon>
        <taxon>Fungi</taxon>
        <taxon>Fungi incertae sedis</taxon>
        <taxon>Zoopagomycota</taxon>
        <taxon>Kickxellomycotina</taxon>
        <taxon>Kickxellomycetes</taxon>
        <taxon>Kickxellales</taxon>
        <taxon>Kickxellaceae</taxon>
        <taxon>Coemansia</taxon>
    </lineage>
</organism>
<sequence>MRRRIPPFNMAGVDIVRIPRPLSLFQTLPYDVIDRIIEYTVGGIDPDRNEFWRKSYPLMQCCKNWRVAFIQSEFSEMAIRLRRKLPFGLTFSKNAYPANPRLYPIEECVRHLVFSVDSWKRLSTGETLEWMRSSVEMGRINKAAVSYLRIEGFSGDEWHAYFEKDTDGAVTRLVELLTYLHETFPNIKTVSLNILKWDFLKHVDSDDHRVEKALAALFHGRDVGMYAKTVKDSFKTMDPRYFIGMASLSIESNNCTNYLRYSNDWVMEVVRVNAPTLRKLHVCIIRDMLLQGITTSKTGDLMTYPKLKSITTEAPCFYSNPQRNRVHAFAMGKLPEHDFRHFPALEHINLCGRPFGLPPNHDIYDRDHDFDNRNFDDRINLDNYNFNNFVNDDDWPHNQMPSTLRPSKAKKG</sequence>
<dbReference type="Proteomes" id="UP001140172">
    <property type="component" value="Unassembled WGS sequence"/>
</dbReference>
<name>A0A9W8HRS8_9FUNG</name>
<dbReference type="OrthoDB" id="5572382at2759"/>
<gene>
    <name evidence="1" type="ORF">GGI15_000053</name>
</gene>
<evidence type="ECO:0000313" key="1">
    <source>
        <dbReference type="EMBL" id="KAJ2788248.1"/>
    </source>
</evidence>
<protein>
    <submittedName>
        <fullName evidence="1">Uncharacterized protein</fullName>
    </submittedName>
</protein>
<reference evidence="1" key="1">
    <citation type="submission" date="2022-07" db="EMBL/GenBank/DDBJ databases">
        <title>Phylogenomic reconstructions and comparative analyses of Kickxellomycotina fungi.</title>
        <authorList>
            <person name="Reynolds N.K."/>
            <person name="Stajich J.E."/>
            <person name="Barry K."/>
            <person name="Grigoriev I.V."/>
            <person name="Crous P."/>
            <person name="Smith M.E."/>
        </authorList>
    </citation>
    <scope>NUCLEOTIDE SEQUENCE</scope>
    <source>
        <strain evidence="1">BCRC 34489</strain>
    </source>
</reference>